<organism evidence="1 2">
    <name type="scientific">Govanella unica</name>
    <dbReference type="NCBI Taxonomy" id="2975056"/>
    <lineage>
        <taxon>Bacteria</taxon>
        <taxon>Pseudomonadati</taxon>
        <taxon>Pseudomonadota</taxon>
        <taxon>Alphaproteobacteria</taxon>
        <taxon>Emcibacterales</taxon>
        <taxon>Govanellaceae</taxon>
        <taxon>Govanella</taxon>
    </lineage>
</organism>
<reference evidence="1" key="1">
    <citation type="submission" date="2022-08" db="EMBL/GenBank/DDBJ databases">
        <authorList>
            <person name="Vandamme P."/>
            <person name="Hettiarachchi A."/>
            <person name="Peeters C."/>
            <person name="Cnockaert M."/>
            <person name="Carlier A."/>
        </authorList>
    </citation>
    <scope>NUCLEOTIDE SEQUENCE</scope>
    <source>
        <strain evidence="1">LMG 31809</strain>
    </source>
</reference>
<dbReference type="RefSeq" id="WP_274942622.1">
    <property type="nucleotide sequence ID" value="NZ_JANWOI010000001.1"/>
</dbReference>
<dbReference type="EMBL" id="JANWOI010000001">
    <property type="protein sequence ID" value="MDA5192921.1"/>
    <property type="molecule type" value="Genomic_DNA"/>
</dbReference>
<comment type="caution">
    <text evidence="1">The sequence shown here is derived from an EMBL/GenBank/DDBJ whole genome shotgun (WGS) entry which is preliminary data.</text>
</comment>
<reference evidence="1" key="2">
    <citation type="journal article" date="2023" name="Syst. Appl. Microbiol.">
        <title>Govania unica gen. nov., sp. nov., a rare biosphere bacterium that represents a novel family in the class Alphaproteobacteria.</title>
        <authorList>
            <person name="Vandamme P."/>
            <person name="Peeters C."/>
            <person name="Hettiarachchi A."/>
            <person name="Cnockaert M."/>
            <person name="Carlier A."/>
        </authorList>
    </citation>
    <scope>NUCLEOTIDE SEQUENCE</scope>
    <source>
        <strain evidence="1">LMG 31809</strain>
    </source>
</reference>
<dbReference type="Proteomes" id="UP001141619">
    <property type="component" value="Unassembled WGS sequence"/>
</dbReference>
<evidence type="ECO:0000313" key="1">
    <source>
        <dbReference type="EMBL" id="MDA5192921.1"/>
    </source>
</evidence>
<gene>
    <name evidence="1" type="ORF">NYP16_02970</name>
</gene>
<accession>A0A9X3TVU0</accession>
<evidence type="ECO:0000313" key="2">
    <source>
        <dbReference type="Proteomes" id="UP001141619"/>
    </source>
</evidence>
<name>A0A9X3TVU0_9PROT</name>
<dbReference type="AlphaFoldDB" id="A0A9X3TVU0"/>
<sequence>MTDTKTAPIAPLGGRSVFLRDPDSERLLAMVMAVAAETAVLHDRLDRLERVAAEKERFSLADLAAYEPTAEVRAERADWMKDYIARLLRIFHETLDDDDGGARSAAYGDLMERLAKV</sequence>
<proteinExistence type="predicted"/>
<keyword evidence="2" id="KW-1185">Reference proteome</keyword>
<protein>
    <submittedName>
        <fullName evidence="1">Uncharacterized protein</fullName>
    </submittedName>
</protein>